<dbReference type="Proteomes" id="UP000756132">
    <property type="component" value="Chromosome 1"/>
</dbReference>
<feature type="region of interest" description="Disordered" evidence="1">
    <location>
        <begin position="46"/>
        <end position="79"/>
    </location>
</feature>
<feature type="region of interest" description="Disordered" evidence="1">
    <location>
        <begin position="258"/>
        <end position="282"/>
    </location>
</feature>
<reference evidence="2" key="1">
    <citation type="submission" date="2021-12" db="EMBL/GenBank/DDBJ databases">
        <authorList>
            <person name="Zaccaron A."/>
            <person name="Stergiopoulos I."/>
        </authorList>
    </citation>
    <scope>NUCLEOTIDE SEQUENCE</scope>
    <source>
        <strain evidence="2">Race5_Kim</strain>
    </source>
</reference>
<dbReference type="KEGG" id="ffu:CLAFUR5_02011"/>
<reference evidence="2" key="2">
    <citation type="journal article" date="2022" name="Microb. Genom.">
        <title>A chromosome-scale genome assembly of the tomato pathogen Cladosporium fulvum reveals a compartmentalized genome architecture and the presence of a dispensable chromosome.</title>
        <authorList>
            <person name="Zaccaron A.Z."/>
            <person name="Chen L.H."/>
            <person name="Samaras A."/>
            <person name="Stergiopoulos I."/>
        </authorList>
    </citation>
    <scope>NUCLEOTIDE SEQUENCE</scope>
    <source>
        <strain evidence="2">Race5_Kim</strain>
    </source>
</reference>
<dbReference type="GeneID" id="71981889"/>
<evidence type="ECO:0000256" key="1">
    <source>
        <dbReference type="SAM" id="MobiDB-lite"/>
    </source>
</evidence>
<organism evidence="2 3">
    <name type="scientific">Passalora fulva</name>
    <name type="common">Tomato leaf mold</name>
    <name type="synonym">Cladosporium fulvum</name>
    <dbReference type="NCBI Taxonomy" id="5499"/>
    <lineage>
        <taxon>Eukaryota</taxon>
        <taxon>Fungi</taxon>
        <taxon>Dikarya</taxon>
        <taxon>Ascomycota</taxon>
        <taxon>Pezizomycotina</taxon>
        <taxon>Dothideomycetes</taxon>
        <taxon>Dothideomycetidae</taxon>
        <taxon>Mycosphaerellales</taxon>
        <taxon>Mycosphaerellaceae</taxon>
        <taxon>Fulvia</taxon>
    </lineage>
</organism>
<dbReference type="RefSeq" id="XP_047755754.1">
    <property type="nucleotide sequence ID" value="XM_047901159.1"/>
</dbReference>
<evidence type="ECO:0000313" key="2">
    <source>
        <dbReference type="EMBL" id="UJO11388.1"/>
    </source>
</evidence>
<gene>
    <name evidence="2" type="ORF">CLAFUR5_02011</name>
</gene>
<name>A0A9Q8L5V2_PASFU</name>
<keyword evidence="3" id="KW-1185">Reference proteome</keyword>
<feature type="compositionally biased region" description="Low complexity" evidence="1">
    <location>
        <begin position="262"/>
        <end position="273"/>
    </location>
</feature>
<proteinExistence type="predicted"/>
<protein>
    <submittedName>
        <fullName evidence="2">Uncharacterized protein</fullName>
    </submittedName>
</protein>
<dbReference type="EMBL" id="CP090163">
    <property type="protein sequence ID" value="UJO11388.1"/>
    <property type="molecule type" value="Genomic_DNA"/>
</dbReference>
<evidence type="ECO:0000313" key="3">
    <source>
        <dbReference type="Proteomes" id="UP000756132"/>
    </source>
</evidence>
<dbReference type="AlphaFoldDB" id="A0A9Q8L5V2"/>
<accession>A0A9Q8L5V2</accession>
<feature type="compositionally biased region" description="Low complexity" evidence="1">
    <location>
        <begin position="54"/>
        <end position="69"/>
    </location>
</feature>
<sequence length="534" mass="59322">MADDIPNRLDGNTAATLPPEQDNRAWRFLRKVRTCIGLGRYFKPPRVVKRPASPRRGSPSQSPKQQQRRTPATKTSRKDLLPFLSSTYGHKVHGGCFVTHLIDAVRVHTLKQRLERDLANHDARVTAAWINKLVATIRSETLSTEEEVLEAMQYLKDEQQQVIKDSTKTIEAGPQRAEAVKQQLRMVNTSMRLCLKAVFETYDAYIDGEGGDGLLLSWTFGEALQRCRRSWQNLEREEVTFKTVITTRKAGVRKQPLNLNGSAASSDTIASAAPGSRQSTPDEVVTTAAGTLPVHQIMKSLNQIRQCYTELQDDLLGRHAKALLGHRAQLPPQPLTFPNLLKNNDLIPSNIPSTNAHLPNSTDIPTPPPLSPTPRALSRKYLALKSAVKRSIVSRSQAGDLYLRSYLSYLVAYPGCSYQTFHDLYITSSGRSWTEEEAALIAERERLEAEETRAWEDLREYSGQGIGDLSFLSEDEEMSACAGDFVGSSVVASWRGSEGKGDRKRVNGWRSGVVSDSMDGHVTVERPNSSALLG</sequence>